<keyword evidence="5" id="KW-0963">Cytoplasm</keyword>
<evidence type="ECO:0000256" key="7">
    <source>
        <dbReference type="ARBA" id="ARBA00023242"/>
    </source>
</evidence>
<keyword evidence="10" id="KW-1185">Reference proteome</keyword>
<comment type="similarity">
    <text evidence="3">Belongs to the exportin family.</text>
</comment>
<dbReference type="PANTHER" id="PTHR12596">
    <property type="entry name" value="EXPORTIN 4,7-RELATED"/>
    <property type="match status" value="1"/>
</dbReference>
<reference evidence="10" key="1">
    <citation type="submission" date="2016-04" db="EMBL/GenBank/DDBJ databases">
        <title>Cephalotus genome sequencing.</title>
        <authorList>
            <person name="Fukushima K."/>
            <person name="Hasebe M."/>
            <person name="Fang X."/>
        </authorList>
    </citation>
    <scope>NUCLEOTIDE SEQUENCE [LARGE SCALE GENOMIC DNA]</scope>
    <source>
        <strain evidence="10">cv. St1</strain>
    </source>
</reference>
<evidence type="ECO:0000313" key="10">
    <source>
        <dbReference type="Proteomes" id="UP000187406"/>
    </source>
</evidence>
<dbReference type="InterPro" id="IPR001494">
    <property type="entry name" value="Importin-beta_N"/>
</dbReference>
<evidence type="ECO:0000256" key="5">
    <source>
        <dbReference type="ARBA" id="ARBA00022490"/>
    </source>
</evidence>
<dbReference type="FunCoup" id="A0A1Q3CJ14">
    <property type="interactions" value="3465"/>
</dbReference>
<dbReference type="Pfam" id="PF03810">
    <property type="entry name" value="IBN_N"/>
    <property type="match status" value="1"/>
</dbReference>
<evidence type="ECO:0000313" key="9">
    <source>
        <dbReference type="EMBL" id="GAV80108.1"/>
    </source>
</evidence>
<evidence type="ECO:0000256" key="1">
    <source>
        <dbReference type="ARBA" id="ARBA00004123"/>
    </source>
</evidence>
<dbReference type="PANTHER" id="PTHR12596:SF2">
    <property type="entry name" value="EXPORTIN-7 ISOFORM X1"/>
    <property type="match status" value="1"/>
</dbReference>
<keyword evidence="4" id="KW-0813">Transport</keyword>
<protein>
    <submittedName>
        <fullName evidence="9">IBN_N domain-containing protein</fullName>
    </submittedName>
</protein>
<dbReference type="Gene3D" id="1.25.10.10">
    <property type="entry name" value="Leucine-rich Repeat Variant"/>
    <property type="match status" value="2"/>
</dbReference>
<organism evidence="9 10">
    <name type="scientific">Cephalotus follicularis</name>
    <name type="common">Albany pitcher plant</name>
    <dbReference type="NCBI Taxonomy" id="3775"/>
    <lineage>
        <taxon>Eukaryota</taxon>
        <taxon>Viridiplantae</taxon>
        <taxon>Streptophyta</taxon>
        <taxon>Embryophyta</taxon>
        <taxon>Tracheophyta</taxon>
        <taxon>Spermatophyta</taxon>
        <taxon>Magnoliopsida</taxon>
        <taxon>eudicotyledons</taxon>
        <taxon>Gunneridae</taxon>
        <taxon>Pentapetalae</taxon>
        <taxon>rosids</taxon>
        <taxon>fabids</taxon>
        <taxon>Oxalidales</taxon>
        <taxon>Cephalotaceae</taxon>
        <taxon>Cephalotus</taxon>
    </lineage>
</organism>
<evidence type="ECO:0000256" key="3">
    <source>
        <dbReference type="ARBA" id="ARBA00009466"/>
    </source>
</evidence>
<comment type="caution">
    <text evidence="9">The sequence shown here is derived from an EMBL/GenBank/DDBJ whole genome shotgun (WGS) entry which is preliminary data.</text>
</comment>
<dbReference type="InParanoid" id="A0A1Q3CJ14"/>
<dbReference type="OrthoDB" id="244158at2759"/>
<dbReference type="GO" id="GO:0006611">
    <property type="term" value="P:protein export from nucleus"/>
    <property type="evidence" value="ECO:0007669"/>
    <property type="project" value="TreeGrafter"/>
</dbReference>
<dbReference type="InterPro" id="IPR044189">
    <property type="entry name" value="XPO4/7-like"/>
</dbReference>
<dbReference type="InterPro" id="IPR011989">
    <property type="entry name" value="ARM-like"/>
</dbReference>
<dbReference type="Proteomes" id="UP000187406">
    <property type="component" value="Unassembled WGS sequence"/>
</dbReference>
<evidence type="ECO:0000256" key="6">
    <source>
        <dbReference type="ARBA" id="ARBA00022927"/>
    </source>
</evidence>
<evidence type="ECO:0000256" key="4">
    <source>
        <dbReference type="ARBA" id="ARBA00022448"/>
    </source>
</evidence>
<accession>A0A1Q3CJ14</accession>
<evidence type="ECO:0000256" key="2">
    <source>
        <dbReference type="ARBA" id="ARBA00004496"/>
    </source>
</evidence>
<dbReference type="GO" id="GO:0005049">
    <property type="term" value="F:nuclear export signal receptor activity"/>
    <property type="evidence" value="ECO:0007669"/>
    <property type="project" value="InterPro"/>
</dbReference>
<proteinExistence type="inferred from homology"/>
<gene>
    <name evidence="9" type="ORF">CFOL_v3_23570</name>
</gene>
<comment type="subcellular location">
    <subcellularLocation>
        <location evidence="2">Cytoplasm</location>
    </subcellularLocation>
    <subcellularLocation>
        <location evidence="1">Nucleus</location>
    </subcellularLocation>
</comment>
<dbReference type="GO" id="GO:0005737">
    <property type="term" value="C:cytoplasm"/>
    <property type="evidence" value="ECO:0007669"/>
    <property type="project" value="UniProtKB-SubCell"/>
</dbReference>
<sequence>MESLAQLEALCERLYNSQDSVERAHAENTLKCFSVNTDYISQCQYILDHALTPYALMLASSSLLKQVTEHSLALMLRLDIRNYLINYLFTRGPELQSFVIASLIQLLCRLTKFGWFDDDAFRDMVKDSTNFLSQPTSSYYAIGLKILNQLVSEMNQPNPGLPSTNHRRVACSFRDQSLFQIFQISLTSLSQLKNDVASRLQELALSLALKCLSFDFVGTSIDESSEEFGTVQIPSSWRPVLEDSSTLQIFFDYYVITDAPLSKEALECLVRLASVRRSLFASDAARSKFLAHLMTGTKEILQTGQGLADHENYHEYCRLLGRFRVNYQLSELVNVEGYSDWIRLVAEFTLKSLQSWQWASSSVYYLLGLWSRLVTSVPYLKGDAPSLLDEFVPKITEGFITSRFNSVQAGIPNDLSENLLDNVELLQDQLDCFPYLCRFQYESSGLYILNMMEPILQSYTERARIQTGDNTELSVIEAKLAWIVHIVAAILKIKQCTGCSVELQEVLDAELSARVLQLINVTDSGLHRQRYGEISKQRLDRAILTFFQHFRKSYVGDQAIHSSKQLYARLSELLGLHDHLLLLNVIIGKIATNLKCYTESEEVIDHTLSLFLELASGYMTGKLLLKLDTVKFIVGNHTREHFPFFEEYRCFSSRTTFYYTIGWLIFMEDSPVKFKSSMDPLLQVFIRLESTPDSVFRSDAVKYALIGLMRDLRGIAMATNSRRTYGLLFDWLYPAHMPLLLKGISHWYDTPEVTTPLLKFMAEFVLNKAQRLTFDSSSPNGILLFREVSKMIVSYGTRILSLPNAADIYAYKYKGIWITLTILSRALAGNYVNFGVFELYGDRALADALDIALKMMLSIPLADILAFRKLTRAYFAFLEVLFSSHIVFILNLDTNTFMHIVGSLESGLKGLDTNISSQCASAVDNLAALYFNNITMGEAPNSPAAIKLARHMADLPNLFPEILKTLFEIVLFEDCGNQWSLSRPMLSLILVSEQIFTDLKAQILASQPVDQHQRLSLCFDKLMADVTRSLDSKNKDKFTQNLTVFRHEFRVK</sequence>
<name>A0A1Q3CJ14_CEPFO</name>
<dbReference type="AlphaFoldDB" id="A0A1Q3CJ14"/>
<dbReference type="STRING" id="3775.A0A1Q3CJ14"/>
<feature type="domain" description="Importin N-terminal" evidence="8">
    <location>
        <begin position="26"/>
        <end position="90"/>
    </location>
</feature>
<dbReference type="InterPro" id="IPR016024">
    <property type="entry name" value="ARM-type_fold"/>
</dbReference>
<keyword evidence="6" id="KW-0653">Protein transport</keyword>
<dbReference type="GO" id="GO:0031267">
    <property type="term" value="F:small GTPase binding"/>
    <property type="evidence" value="ECO:0007669"/>
    <property type="project" value="InterPro"/>
</dbReference>
<keyword evidence="7" id="KW-0539">Nucleus</keyword>
<dbReference type="InterPro" id="IPR057947">
    <property type="entry name" value="TPR_XPO7/RBP17"/>
</dbReference>
<dbReference type="SUPFAM" id="SSF48371">
    <property type="entry name" value="ARM repeat"/>
    <property type="match status" value="1"/>
</dbReference>
<dbReference type="SMART" id="SM00913">
    <property type="entry name" value="IBN_N"/>
    <property type="match status" value="1"/>
</dbReference>
<dbReference type="EMBL" id="BDDD01002116">
    <property type="protein sequence ID" value="GAV80108.1"/>
    <property type="molecule type" value="Genomic_DNA"/>
</dbReference>
<dbReference type="FunFam" id="1.25.10.10:FF:000263">
    <property type="entry name" value="ARM repeat superfamily protein"/>
    <property type="match status" value="1"/>
</dbReference>
<dbReference type="FunFam" id="1.25.10.10:FF:000158">
    <property type="entry name" value="ARM repeat superfamily protein"/>
    <property type="match status" value="1"/>
</dbReference>
<dbReference type="Pfam" id="PF25795">
    <property type="entry name" value="TPR_XPO7"/>
    <property type="match status" value="1"/>
</dbReference>
<evidence type="ECO:0000259" key="8">
    <source>
        <dbReference type="SMART" id="SM00913"/>
    </source>
</evidence>
<dbReference type="GO" id="GO:0005643">
    <property type="term" value="C:nuclear pore"/>
    <property type="evidence" value="ECO:0007669"/>
    <property type="project" value="TreeGrafter"/>
</dbReference>